<reference evidence="12 13" key="2">
    <citation type="submission" date="2019-11" db="EMBL/GenBank/DDBJ databases">
        <authorList>
            <person name="Lu H."/>
        </authorList>
    </citation>
    <scope>NUCLEOTIDE SEQUENCE [LARGE SCALE GENOMIC DNA]</scope>
    <source>
        <strain evidence="12 13">FIM1</strain>
    </source>
</reference>
<evidence type="ECO:0000256" key="8">
    <source>
        <dbReference type="ARBA" id="ARBA00023034"/>
    </source>
</evidence>
<evidence type="ECO:0000256" key="5">
    <source>
        <dbReference type="ARBA" id="ARBA00020673"/>
    </source>
</evidence>
<evidence type="ECO:0000256" key="4">
    <source>
        <dbReference type="ARBA" id="ARBA00013533"/>
    </source>
</evidence>
<sequence length="305" mass="34644">MADRYEARISSAGGLRTADTDFLDSNDNFDDLDDDFLDIYNLSWKQRIIQQTKRSIRSIREKYDELSAGKKLLVVFLCVLEAILLFIVVVKREAIMHWLVEVSNDLKEKWYTAPLLMLLIILVSFPPVVGYTFLSLSTGLIYGLSIKGWFILAFSTVVGSVAAFTVFKKVLRSQAEKLIRMNSKLEAVSSVLQDNDSYYILALIRLCPFPYSFTNGALAGIYGISIRNFAIANVVTTPKALMYLFIGDRLKSMGEADSGAARLLNFISIVLACVFLVLTTWLLYYRFKKRYLELQSEQRGSFDIF</sequence>
<dbReference type="PANTHER" id="PTHR47549">
    <property type="entry name" value="GOLGI APPARATUS MEMBRANE PROTEIN TVP38-RELATED"/>
    <property type="match status" value="1"/>
</dbReference>
<feature type="domain" description="VTT" evidence="11">
    <location>
        <begin position="131"/>
        <end position="248"/>
    </location>
</feature>
<feature type="transmembrane region" description="Helical" evidence="10">
    <location>
        <begin position="198"/>
        <end position="222"/>
    </location>
</feature>
<evidence type="ECO:0000313" key="12">
    <source>
        <dbReference type="EMBL" id="QGN13791.1"/>
    </source>
</evidence>
<evidence type="ECO:0000259" key="11">
    <source>
        <dbReference type="Pfam" id="PF09335"/>
    </source>
</evidence>
<dbReference type="Pfam" id="PF09335">
    <property type="entry name" value="VTT_dom"/>
    <property type="match status" value="1"/>
</dbReference>
<protein>
    <recommendedName>
        <fullName evidence="4">Golgi apparatus membrane protein TVP38</fullName>
    </recommendedName>
    <alternativeName>
        <fullName evidence="5">Golgi apparatus membrane protein tvp38</fullName>
    </alternativeName>
</protein>
<keyword evidence="13" id="KW-1185">Reference proteome</keyword>
<accession>A0ABX6EPR3</accession>
<evidence type="ECO:0000256" key="3">
    <source>
        <dbReference type="ARBA" id="ARBA00008640"/>
    </source>
</evidence>
<keyword evidence="7 10" id="KW-1133">Transmembrane helix</keyword>
<gene>
    <name evidence="12" type="primary">TVP38</name>
    <name evidence="12" type="ORF">FIM1_437</name>
</gene>
<evidence type="ECO:0000256" key="10">
    <source>
        <dbReference type="SAM" id="Phobius"/>
    </source>
</evidence>
<evidence type="ECO:0000313" key="13">
    <source>
        <dbReference type="Proteomes" id="UP000422736"/>
    </source>
</evidence>
<keyword evidence="9 10" id="KW-0472">Membrane</keyword>
<dbReference type="EMBL" id="CP015054">
    <property type="protein sequence ID" value="QGN13791.1"/>
    <property type="molecule type" value="Genomic_DNA"/>
</dbReference>
<feature type="transmembrane region" description="Helical" evidence="10">
    <location>
        <begin position="266"/>
        <end position="285"/>
    </location>
</feature>
<comment type="subcellular location">
    <subcellularLocation>
        <location evidence="2">Golgi apparatus membrane</location>
        <topology evidence="2">Multi-pass membrane protein</topology>
    </subcellularLocation>
</comment>
<evidence type="ECO:0000256" key="9">
    <source>
        <dbReference type="ARBA" id="ARBA00023136"/>
    </source>
</evidence>
<feature type="transmembrane region" description="Helical" evidence="10">
    <location>
        <begin position="110"/>
        <end position="134"/>
    </location>
</feature>
<keyword evidence="8" id="KW-0333">Golgi apparatus</keyword>
<feature type="transmembrane region" description="Helical" evidence="10">
    <location>
        <begin position="72"/>
        <end position="90"/>
    </location>
</feature>
<proteinExistence type="inferred from homology"/>
<dbReference type="Proteomes" id="UP000422736">
    <property type="component" value="Chromosome 1"/>
</dbReference>
<evidence type="ECO:0000256" key="6">
    <source>
        <dbReference type="ARBA" id="ARBA00022692"/>
    </source>
</evidence>
<organism evidence="12 13">
    <name type="scientific">Kluyveromyces marxianus</name>
    <name type="common">Yeast</name>
    <name type="synonym">Candida kefyr</name>
    <dbReference type="NCBI Taxonomy" id="4911"/>
    <lineage>
        <taxon>Eukaryota</taxon>
        <taxon>Fungi</taxon>
        <taxon>Dikarya</taxon>
        <taxon>Ascomycota</taxon>
        <taxon>Saccharomycotina</taxon>
        <taxon>Saccharomycetes</taxon>
        <taxon>Saccharomycetales</taxon>
        <taxon>Saccharomycetaceae</taxon>
        <taxon>Kluyveromyces</taxon>
    </lineage>
</organism>
<comment type="similarity">
    <text evidence="3">Belongs to the TVP38/TMEM64 family.</text>
</comment>
<feature type="transmembrane region" description="Helical" evidence="10">
    <location>
        <begin position="146"/>
        <end position="167"/>
    </location>
</feature>
<evidence type="ECO:0000256" key="7">
    <source>
        <dbReference type="ARBA" id="ARBA00022989"/>
    </source>
</evidence>
<comment type="function">
    <text evidence="1">Golgi membrane protein involved in vesicular trafficking and spindle migration.</text>
</comment>
<keyword evidence="6 10" id="KW-0812">Transmembrane</keyword>
<dbReference type="InterPro" id="IPR051076">
    <property type="entry name" value="Golgi_membrane_TVP38/TMEM64"/>
</dbReference>
<reference evidence="12 13" key="1">
    <citation type="submission" date="2016-03" db="EMBL/GenBank/DDBJ databases">
        <title>How can Kluyveromyces marxianus grow so fast - potential evolutionary course in Saccharomyces Complex revealed by comparative genomics.</title>
        <authorList>
            <person name="Mo W."/>
            <person name="Lu W."/>
            <person name="Yang X."/>
            <person name="Qi J."/>
            <person name="Lv H."/>
        </authorList>
    </citation>
    <scope>NUCLEOTIDE SEQUENCE [LARGE SCALE GENOMIC DNA]</scope>
    <source>
        <strain evidence="12 13">FIM1</strain>
    </source>
</reference>
<evidence type="ECO:0000256" key="2">
    <source>
        <dbReference type="ARBA" id="ARBA00004653"/>
    </source>
</evidence>
<name>A0ABX6EPR3_KLUMA</name>
<evidence type="ECO:0000256" key="1">
    <source>
        <dbReference type="ARBA" id="ARBA00002978"/>
    </source>
</evidence>
<dbReference type="PANTHER" id="PTHR47549:SF1">
    <property type="entry name" value="GOLGI APPARATUS MEMBRANE PROTEIN TVP38"/>
    <property type="match status" value="1"/>
</dbReference>
<dbReference type="InterPro" id="IPR032816">
    <property type="entry name" value="VTT_dom"/>
</dbReference>
<feature type="transmembrane region" description="Helical" evidence="10">
    <location>
        <begin position="229"/>
        <end position="246"/>
    </location>
</feature>